<accession>A0ACC3BQZ7</accession>
<evidence type="ECO:0000313" key="2">
    <source>
        <dbReference type="Proteomes" id="UP000798662"/>
    </source>
</evidence>
<gene>
    <name evidence="1" type="ORF">I4F81_002754</name>
</gene>
<dbReference type="Proteomes" id="UP000798662">
    <property type="component" value="Chromosome 1"/>
</dbReference>
<organism evidence="1 2">
    <name type="scientific">Pyropia yezoensis</name>
    <name type="common">Susabi-nori</name>
    <name type="synonym">Porphyra yezoensis</name>
    <dbReference type="NCBI Taxonomy" id="2788"/>
    <lineage>
        <taxon>Eukaryota</taxon>
        <taxon>Rhodophyta</taxon>
        <taxon>Bangiophyceae</taxon>
        <taxon>Bangiales</taxon>
        <taxon>Bangiaceae</taxon>
        <taxon>Pyropia</taxon>
    </lineage>
</organism>
<evidence type="ECO:0000313" key="1">
    <source>
        <dbReference type="EMBL" id="KAK1860165.1"/>
    </source>
</evidence>
<dbReference type="EMBL" id="CM020618">
    <property type="protein sequence ID" value="KAK1860165.1"/>
    <property type="molecule type" value="Genomic_DNA"/>
</dbReference>
<reference evidence="1" key="1">
    <citation type="submission" date="2019-11" db="EMBL/GenBank/DDBJ databases">
        <title>Nori genome reveals adaptations in red seaweeds to the harsh intertidal environment.</title>
        <authorList>
            <person name="Wang D."/>
            <person name="Mao Y."/>
        </authorList>
    </citation>
    <scope>NUCLEOTIDE SEQUENCE</scope>
    <source>
        <tissue evidence="1">Gametophyte</tissue>
    </source>
</reference>
<proteinExistence type="predicted"/>
<keyword evidence="2" id="KW-1185">Reference proteome</keyword>
<protein>
    <submittedName>
        <fullName evidence="1">Uncharacterized protein</fullName>
    </submittedName>
</protein>
<sequence length="482" mass="51182">MAAAFVACPPAAGIATRRLAAAAPAPDRPYKGGGAAAAAGQPPLPTHSSLRSTGKGSEWAAYGPNTKVIKGGHHPEEWSTDPLGRSVVNPPVYHASTVTFPNVAALRYAASDWPFTGMWYGRHGNPTTWALEEAFATIEGGDNACVTGSGVAAVNAALLAFLETGDHVLMTDAVYDPSRGFCDKFLGRFGVETTYYSPTSSVEEVAALFRDNTKVLFVESPASLSFEVMDVPALATMAHAKGAKVIIDNTWGPMFLQPFDLGVDVSINAATKYIGGHSDLMLGLIATTRECYRAVKSSVAELGCPPGSDDCYLALRGLRTLGVRLRAHEVAGYTLARWLEARPEVARIMHPGLESHPQHELWKAQFSGACGLFGLQLVAGFPQAALDEMLDGMKLFSMGFSWGGYESLILQNAINSARSVKYWEYGGELGQTLRIHAGLEDAEDLLADLEAGFARLHAATARIAAEERAAAEASTTAATSET</sequence>
<comment type="caution">
    <text evidence="1">The sequence shown here is derived from an EMBL/GenBank/DDBJ whole genome shotgun (WGS) entry which is preliminary data.</text>
</comment>
<name>A0ACC3BQZ7_PYRYE</name>